<feature type="transmembrane region" description="Helical" evidence="2">
    <location>
        <begin position="122"/>
        <end position="150"/>
    </location>
</feature>
<keyword evidence="2" id="KW-0812">Transmembrane</keyword>
<feature type="transmembrane region" description="Helical" evidence="2">
    <location>
        <begin position="269"/>
        <end position="295"/>
    </location>
</feature>
<dbReference type="InterPro" id="IPR057169">
    <property type="entry name" value="DUF7847"/>
</dbReference>
<feature type="transmembrane region" description="Helical" evidence="2">
    <location>
        <begin position="171"/>
        <end position="203"/>
    </location>
</feature>
<dbReference type="EMBL" id="CP122566">
    <property type="protein sequence ID" value="WGH93301.1"/>
    <property type="molecule type" value="Genomic_DNA"/>
</dbReference>
<keyword evidence="2" id="KW-1133">Transmembrane helix</keyword>
<organism evidence="4 5">
    <name type="scientific">Auritidibacter ignavus</name>
    <dbReference type="NCBI Taxonomy" id="678932"/>
    <lineage>
        <taxon>Bacteria</taxon>
        <taxon>Bacillati</taxon>
        <taxon>Actinomycetota</taxon>
        <taxon>Actinomycetes</taxon>
        <taxon>Micrococcales</taxon>
        <taxon>Micrococcaceae</taxon>
        <taxon>Auritidibacter</taxon>
    </lineage>
</organism>
<dbReference type="RefSeq" id="WP_148707490.1">
    <property type="nucleotide sequence ID" value="NZ_CP122565.1"/>
</dbReference>
<feature type="domain" description="DUF7847" evidence="3">
    <location>
        <begin position="64"/>
        <end position="340"/>
    </location>
</feature>
<evidence type="ECO:0000313" key="5">
    <source>
        <dbReference type="Proteomes" id="UP001224674"/>
    </source>
</evidence>
<dbReference type="Proteomes" id="UP001224674">
    <property type="component" value="Chromosome"/>
</dbReference>
<proteinExistence type="predicted"/>
<name>A0AAJ6DCL7_9MICC</name>
<feature type="compositionally biased region" description="Low complexity" evidence="1">
    <location>
        <begin position="398"/>
        <end position="408"/>
    </location>
</feature>
<feature type="region of interest" description="Disordered" evidence="1">
    <location>
        <begin position="363"/>
        <end position="429"/>
    </location>
</feature>
<reference evidence="4 5" key="1">
    <citation type="submission" date="2023-03" db="EMBL/GenBank/DDBJ databases">
        <title>Complete genome sequences of several Auritidibacter ignavus strains isolated from ear infections.</title>
        <authorList>
            <person name="Baehr T."/>
            <person name="Baumhoegger A.M."/>
        </authorList>
    </citation>
    <scope>NUCLEOTIDE SEQUENCE [LARGE SCALE GENOMIC DNA]</scope>
    <source>
        <strain evidence="4 5">BABAE-6</strain>
    </source>
</reference>
<sequence>MSFYPPPGQGPGTPYGGYPQHQQPSGWGPYATPQPQLMLTVSRPGAIPLTPLSIGDLFSGVFATLRTAPGAVLLHGLGYGLVTFLLYLMAVAPAFVTMYVAFTTVLDGGLPTSEQIASGSVAIIVLPMLALVLLFLASVFFPGLVAIVTMRGTIGTWTGFFQSFRLLHGSYWKLIALSVLINIAVIALSVLAFLLIVFAVAVLEIPAELFAVIMIIVILTGGIPIVWLTIKLMLAPTVIAVEQVGPLTALRRSWVLTNNNFWRSLGMTLLVTVCIVIARWVISIPLAMLAPLFLASAGNEAEALTGFLLAQVVIVGVSSVVSGVLYALFTIFIALLYTDLRIRHEGIGAQLAHDAESISGPIDEFSIDPTKRRSDSQSADLVPGRDVHWQPTPPPAGAPFTGPAGPNAPYYPPHPPIPSNPPMGPPTWS</sequence>
<feature type="compositionally biased region" description="Low complexity" evidence="1">
    <location>
        <begin position="16"/>
        <end position="26"/>
    </location>
</feature>
<keyword evidence="5" id="KW-1185">Reference proteome</keyword>
<feature type="transmembrane region" description="Helical" evidence="2">
    <location>
        <begin position="77"/>
        <end position="102"/>
    </location>
</feature>
<evidence type="ECO:0000256" key="1">
    <source>
        <dbReference type="SAM" id="MobiDB-lite"/>
    </source>
</evidence>
<evidence type="ECO:0000256" key="2">
    <source>
        <dbReference type="SAM" id="Phobius"/>
    </source>
</evidence>
<evidence type="ECO:0000259" key="3">
    <source>
        <dbReference type="Pfam" id="PF25231"/>
    </source>
</evidence>
<dbReference type="AlphaFoldDB" id="A0AAJ6DCL7"/>
<gene>
    <name evidence="4" type="ORF">QDX21_00320</name>
</gene>
<dbReference type="Pfam" id="PF25231">
    <property type="entry name" value="DUF7847"/>
    <property type="match status" value="1"/>
</dbReference>
<feature type="region of interest" description="Disordered" evidence="1">
    <location>
        <begin position="1"/>
        <end position="26"/>
    </location>
</feature>
<feature type="compositionally biased region" description="Pro residues" evidence="1">
    <location>
        <begin position="409"/>
        <end position="429"/>
    </location>
</feature>
<accession>A0AAJ6DCL7</accession>
<evidence type="ECO:0000313" key="4">
    <source>
        <dbReference type="EMBL" id="WGH93301.1"/>
    </source>
</evidence>
<feature type="transmembrane region" description="Helical" evidence="2">
    <location>
        <begin position="307"/>
        <end position="337"/>
    </location>
</feature>
<feature type="transmembrane region" description="Helical" evidence="2">
    <location>
        <begin position="209"/>
        <end position="230"/>
    </location>
</feature>
<protein>
    <recommendedName>
        <fullName evidence="3">DUF7847 domain-containing protein</fullName>
    </recommendedName>
</protein>
<keyword evidence="2" id="KW-0472">Membrane</keyword>